<accession>A0ACD5DDQ7</accession>
<evidence type="ECO:0000313" key="2">
    <source>
        <dbReference type="Proteomes" id="UP001149860"/>
    </source>
</evidence>
<sequence length="115" mass="13316">MKLKNYVLTGVAAMLLGITAIANTPINTQASSAVPARIQHRWKANKWGINYHLNCYKYHANFYDGRWHKLYYTRINTNTFAANPKGNAYNGITIKYKGHHNMTVLYDVAHLHFYR</sequence>
<keyword evidence="2" id="KW-1185">Reference proteome</keyword>
<gene>
    <name evidence="1" type="ORF">O0236_007540</name>
</gene>
<reference evidence="1" key="1">
    <citation type="submission" date="2024-08" db="EMBL/GenBank/DDBJ databases">
        <title>Lentilactobacillus sp. nov., isolated from tree bark.</title>
        <authorList>
            <person name="Phuengjayaem S."/>
            <person name="Tanasupawat S."/>
        </authorList>
    </citation>
    <scope>NUCLEOTIDE SEQUENCE</scope>
    <source>
        <strain evidence="1">SPB1-3</strain>
    </source>
</reference>
<protein>
    <submittedName>
        <fullName evidence="1">Uncharacterized protein</fullName>
    </submittedName>
</protein>
<evidence type="ECO:0000313" key="1">
    <source>
        <dbReference type="EMBL" id="XFD39283.1"/>
    </source>
</evidence>
<name>A0ACD5DDQ7_9LACO</name>
<proteinExistence type="predicted"/>
<dbReference type="EMBL" id="CP168151">
    <property type="protein sequence ID" value="XFD39283.1"/>
    <property type="molecule type" value="Genomic_DNA"/>
</dbReference>
<organism evidence="1 2">
    <name type="scientific">Lentilactobacillus terminaliae</name>
    <dbReference type="NCBI Taxonomy" id="3003483"/>
    <lineage>
        <taxon>Bacteria</taxon>
        <taxon>Bacillati</taxon>
        <taxon>Bacillota</taxon>
        <taxon>Bacilli</taxon>
        <taxon>Lactobacillales</taxon>
        <taxon>Lactobacillaceae</taxon>
        <taxon>Lentilactobacillus</taxon>
    </lineage>
</organism>
<dbReference type="Proteomes" id="UP001149860">
    <property type="component" value="Chromosome"/>
</dbReference>